<protein>
    <recommendedName>
        <fullName evidence="7">Lipid droplet-associated hydrolase</fullName>
    </recommendedName>
</protein>
<evidence type="ECO:0000256" key="3">
    <source>
        <dbReference type="ARBA" id="ARBA00022677"/>
    </source>
</evidence>
<evidence type="ECO:0000256" key="4">
    <source>
        <dbReference type="ARBA" id="ARBA00022801"/>
    </source>
</evidence>
<evidence type="ECO:0008006" key="7">
    <source>
        <dbReference type="Google" id="ProtNLM"/>
    </source>
</evidence>
<comment type="subcellular location">
    <subcellularLocation>
        <location evidence="1">Lipid droplet</location>
    </subcellularLocation>
</comment>
<keyword evidence="4" id="KW-0378">Hydrolase</keyword>
<dbReference type="Pfam" id="PF10230">
    <property type="entry name" value="LIDHydrolase"/>
    <property type="match status" value="1"/>
</dbReference>
<evidence type="ECO:0000313" key="5">
    <source>
        <dbReference type="EMBL" id="CAL1695102.1"/>
    </source>
</evidence>
<dbReference type="Proteomes" id="UP001497453">
    <property type="component" value="Chromosome 1"/>
</dbReference>
<proteinExistence type="inferred from homology"/>
<dbReference type="SUPFAM" id="SSF53474">
    <property type="entry name" value="alpha/beta-Hydrolases"/>
    <property type="match status" value="1"/>
</dbReference>
<comment type="similarity">
    <text evidence="2">Belongs to the AB hydrolase superfamily. LDAH family.</text>
</comment>
<accession>A0ABP1CHE1</accession>
<evidence type="ECO:0000256" key="2">
    <source>
        <dbReference type="ARBA" id="ARBA00008300"/>
    </source>
</evidence>
<keyword evidence="3" id="KW-0551">Lipid droplet</keyword>
<dbReference type="Gene3D" id="3.40.50.1820">
    <property type="entry name" value="alpha/beta hydrolase"/>
    <property type="match status" value="1"/>
</dbReference>
<organism evidence="5 6">
    <name type="scientific">Somion occarium</name>
    <dbReference type="NCBI Taxonomy" id="3059160"/>
    <lineage>
        <taxon>Eukaryota</taxon>
        <taxon>Fungi</taxon>
        <taxon>Dikarya</taxon>
        <taxon>Basidiomycota</taxon>
        <taxon>Agaricomycotina</taxon>
        <taxon>Agaricomycetes</taxon>
        <taxon>Polyporales</taxon>
        <taxon>Cerrenaceae</taxon>
        <taxon>Somion</taxon>
    </lineage>
</organism>
<dbReference type="PANTHER" id="PTHR13390">
    <property type="entry name" value="LIPASE"/>
    <property type="match status" value="1"/>
</dbReference>
<dbReference type="EMBL" id="OZ037944">
    <property type="protein sequence ID" value="CAL1695102.1"/>
    <property type="molecule type" value="Genomic_DNA"/>
</dbReference>
<evidence type="ECO:0000313" key="6">
    <source>
        <dbReference type="Proteomes" id="UP001497453"/>
    </source>
</evidence>
<dbReference type="InterPro" id="IPR029058">
    <property type="entry name" value="AB_hydrolase_fold"/>
</dbReference>
<reference evidence="6" key="1">
    <citation type="submission" date="2024-04" db="EMBL/GenBank/DDBJ databases">
        <authorList>
            <person name="Shaw F."/>
            <person name="Minotto A."/>
        </authorList>
    </citation>
    <scope>NUCLEOTIDE SEQUENCE [LARGE SCALE GENOMIC DNA]</scope>
</reference>
<gene>
    <name evidence="5" type="ORF">GFSPODELE1_LOCUS593</name>
</gene>
<keyword evidence="6" id="KW-1185">Reference proteome</keyword>
<dbReference type="PANTHER" id="PTHR13390:SF0">
    <property type="entry name" value="LIPID DROPLET-ASSOCIATED HYDROLASE"/>
    <property type="match status" value="1"/>
</dbReference>
<dbReference type="InterPro" id="IPR019363">
    <property type="entry name" value="LDAH"/>
</dbReference>
<name>A0ABP1CHE1_9APHY</name>
<evidence type="ECO:0000256" key="1">
    <source>
        <dbReference type="ARBA" id="ARBA00004502"/>
    </source>
</evidence>
<sequence>MTSTRDVRILPDFLIPWERKLPGQQSSESRYLNAVFKHNRSSLSSHVLWWSSSSASTSVLFIFIPGNPGLVDFYTPFLDTIHEKSEGRLPILARAHMGHTPFLDHNEAYKDRSSVGLTAQVESIIELIDSAKVTYQKLVMVGHSVGSWLLLQALKARPEAIDSVFLLFPTVTHIARTPNGRNLSWLFCSPLPRVISHLSVVAGILPLRVVSYLYQHWPLPQVLVLRSLLQSPSAVYASLTMADEEMKTIKEADTHLLRTHSDRIHIYFAEDDDWVGDQKELLLGIFSEHQGNVKIVHGHRDIPHAFCINHGEPLAEQCSAWLKEAQLF</sequence>